<feature type="compositionally biased region" description="Basic and acidic residues" evidence="1">
    <location>
        <begin position="1119"/>
        <end position="1135"/>
    </location>
</feature>
<feature type="region of interest" description="Disordered" evidence="1">
    <location>
        <begin position="578"/>
        <end position="772"/>
    </location>
</feature>
<feature type="compositionally biased region" description="Basic and acidic residues" evidence="1">
    <location>
        <begin position="989"/>
        <end position="1009"/>
    </location>
</feature>
<feature type="compositionally biased region" description="Basic and acidic residues" evidence="1">
    <location>
        <begin position="101"/>
        <end position="117"/>
    </location>
</feature>
<feature type="compositionally biased region" description="Basic and acidic residues" evidence="1">
    <location>
        <begin position="613"/>
        <end position="647"/>
    </location>
</feature>
<evidence type="ECO:0000256" key="1">
    <source>
        <dbReference type="SAM" id="MobiDB-lite"/>
    </source>
</evidence>
<feature type="region of interest" description="Disordered" evidence="1">
    <location>
        <begin position="355"/>
        <end position="564"/>
    </location>
</feature>
<feature type="compositionally biased region" description="Basic and acidic residues" evidence="1">
    <location>
        <begin position="1093"/>
        <end position="1102"/>
    </location>
</feature>
<protein>
    <submittedName>
        <fullName evidence="2">Uncharacterized protein</fullName>
    </submittedName>
</protein>
<feature type="compositionally biased region" description="Basic and acidic residues" evidence="1">
    <location>
        <begin position="578"/>
        <end position="595"/>
    </location>
</feature>
<feature type="compositionally biased region" description="Polar residues" evidence="1">
    <location>
        <begin position="547"/>
        <end position="561"/>
    </location>
</feature>
<feature type="compositionally biased region" description="Basic and acidic residues" evidence="1">
    <location>
        <begin position="494"/>
        <end position="510"/>
    </location>
</feature>
<dbReference type="EMBL" id="CAKOFQ010006683">
    <property type="protein sequence ID" value="CAH1959699.1"/>
    <property type="molecule type" value="Genomic_DNA"/>
</dbReference>
<feature type="region of interest" description="Disordered" evidence="1">
    <location>
        <begin position="40"/>
        <end position="140"/>
    </location>
</feature>
<feature type="compositionally biased region" description="Basic and acidic residues" evidence="1">
    <location>
        <begin position="221"/>
        <end position="240"/>
    </location>
</feature>
<feature type="compositionally biased region" description="Basic and acidic residues" evidence="1">
    <location>
        <begin position="1063"/>
        <end position="1077"/>
    </location>
</feature>
<reference evidence="2" key="1">
    <citation type="submission" date="2022-03" db="EMBL/GenBank/DDBJ databases">
        <authorList>
            <person name="Sayadi A."/>
        </authorList>
    </citation>
    <scope>NUCLEOTIDE SEQUENCE</scope>
</reference>
<feature type="compositionally biased region" description="Basic residues" evidence="1">
    <location>
        <begin position="171"/>
        <end position="181"/>
    </location>
</feature>
<dbReference type="OrthoDB" id="6782661at2759"/>
<feature type="region of interest" description="Disordered" evidence="1">
    <location>
        <begin position="951"/>
        <end position="1246"/>
    </location>
</feature>
<feature type="region of interest" description="Disordered" evidence="1">
    <location>
        <begin position="1266"/>
        <end position="1398"/>
    </location>
</feature>
<comment type="caution">
    <text evidence="2">The sequence shown here is derived from an EMBL/GenBank/DDBJ whole genome shotgun (WGS) entry which is preliminary data.</text>
</comment>
<feature type="compositionally biased region" description="Basic and acidic residues" evidence="1">
    <location>
        <begin position="450"/>
        <end position="474"/>
    </location>
</feature>
<feature type="region of interest" description="Disordered" evidence="1">
    <location>
        <begin position="1"/>
        <end position="28"/>
    </location>
</feature>
<feature type="compositionally biased region" description="Basic residues" evidence="1">
    <location>
        <begin position="1019"/>
        <end position="1028"/>
    </location>
</feature>
<feature type="compositionally biased region" description="Basic and acidic residues" evidence="1">
    <location>
        <begin position="744"/>
        <end position="761"/>
    </location>
</feature>
<feature type="compositionally biased region" description="Basic residues" evidence="1">
    <location>
        <begin position="719"/>
        <end position="730"/>
    </location>
</feature>
<sequence>MGDKSYLTISEMTESERDGSLSPEPMEKIDCTLQIVLEPDDESRAASAANSVVIEEYNGNGTENEKETEKDDEKERETDTQRGGLFVMDSGESSDDISQYVDKEERTPPKKEKVEKMEVEDDSAKRKRKLSAESSYSRISQTKSAIIRKLKQTKDKIKVPKVPKISLPVSKIKRPVPKKSKSSPPTVKKETQKSTIPSPKTNQTPEYIHIPLKPPPGETDEFSHLEFEPKDAPKKEEKKAGSFKALIKNIKQLQELEAQQDAKKGLDFKEEESKDLKEDVVKEDVSKTVLGTEIPTETEITEARTTPVMRGVMTKLKDEESENKDDKVVDTLGEDKKEAIEVLKDEVAVAVDKVETKDEEEVEEGDSKKAAEQDIFDDLFRKSSFKKETPSTSRMGRSKSAEPERKRKLSLESSYSRKSMSRLGIMKRLKDASEKIKDTFSRSGSKKKSKTPDKPKEAIVKEPTKKSKELKPCKPVEPVYIHIPLKPPEGETDELSHLSKDKKVKNESKDTSASPQTPDSLQTPEDPSGNVQLIILTAPSDDEVLDYNSSDLPETPSSETKTFFDKTELAMLAKDAADAVKKLDPVKEENGSEKSLEEEEKGNGSIKRKGSKKGKEKEESAKSIEGEAGIKREGSKKAGEKESKEKEVSEDESSSIREGSKKDKDKKAEVGEKVVDVEDGLSETKITQLPIPPEVPAAETTADPELKSSIKGGFGSPVMKKKVSFKRRSKSSKDGSYEDVQAPVEEKKQDAKDNENSEKLEALTPSQSMSVDEEKAYLEEKIIKHSSLEEDYNKWSKNIDHEYEPVCPPPDRASSPADHRQNLQHFPQTLSNPSVYVVDTDIIDPSILPLGEVPLDNHATVTKEPHRGQSASPDRQPTFVKFAPTEEVVAYHDEPPPQPAPGRFQQAFREKTENFKNKLHNIKRPHIKKPNIHLPDRPKFNKPNLQRFKIDKSKFHMPKIPDTTKINLPSFNLPRRQSTKSQATTPQPLKERNLSTEAHDGDAKAEKTGGFDFGTFPKMLKRIGRRRSRDQSDFGTAPRSKKSETSTQESSRWSGSESMRIPLHSEDSMDAVDRDGGPLEVGGMTPGGPLESSHARYEHDIGNEDEEEEFENSGGEFNGRVERDFHDRWQHGRFNEEEEDREFEGRYGRSQKVTDLDSPEDAPRYDFNANNRDNYSSERPKQSSSGQIEVIKTDSKLIIPIEPESPPSRPSRSRSRANSQSRGTSRDDESLSRRSYSAAVDSEPPCVEEPCMKEVCDYMGYSVVDKSKVRDPPLPPPRAPRKKRSTLMHEEKFFTVPRAKGSTETPVRPLRNYSTLIQAKKATDPSATENKENFHIMQYAEIDDEPHKDALSKPAGDVIKKIQDRPLPAPPRPPRRSRQESGGPLRDITSQENIASRSVEDLDKQYLDEAHTATQTEPLSDDFVCAEVVQEPSDTVLTPSITKEKPTIERRLITPTVYSYEETITHGSLVVEPLDGAKILPEHQLSRERLIPVTKDSDYDETSSIPEEFTRLKDPPKPSEFDVVRTQKLQVGDLDVDTLTVNRLLADKIVVSEIDSSSIQTNEISSITGALKIGEISLPPGVIESIMKTMQSSQIPKKKNFD</sequence>
<feature type="compositionally biased region" description="Basic and acidic residues" evidence="1">
    <location>
        <begin position="654"/>
        <end position="676"/>
    </location>
</feature>
<evidence type="ECO:0000313" key="2">
    <source>
        <dbReference type="EMBL" id="CAH1959699.1"/>
    </source>
</evidence>
<gene>
    <name evidence="2" type="ORF">ACAOBT_LOCUS3316</name>
</gene>
<feature type="compositionally biased region" description="Basic and acidic residues" evidence="1">
    <location>
        <begin position="1143"/>
        <end position="1155"/>
    </location>
</feature>
<feature type="compositionally biased region" description="Basic and acidic residues" evidence="1">
    <location>
        <begin position="428"/>
        <end position="440"/>
    </location>
</feature>
<feature type="compositionally biased region" description="Polar residues" evidence="1">
    <location>
        <begin position="193"/>
        <end position="205"/>
    </location>
</feature>
<name>A0A9P0NZZ1_ACAOB</name>
<accession>A0A9P0NZZ1</accession>
<feature type="compositionally biased region" description="Basic and acidic residues" evidence="1">
    <location>
        <begin position="63"/>
        <end position="80"/>
    </location>
</feature>
<proteinExistence type="predicted"/>
<feature type="compositionally biased region" description="Basic and acidic residues" evidence="1">
    <location>
        <begin position="14"/>
        <end position="28"/>
    </location>
</feature>
<keyword evidence="3" id="KW-1185">Reference proteome</keyword>
<dbReference type="Proteomes" id="UP001152888">
    <property type="component" value="Unassembled WGS sequence"/>
</dbReference>
<feature type="compositionally biased region" description="Low complexity" evidence="1">
    <location>
        <begin position="160"/>
        <end position="170"/>
    </location>
</feature>
<feature type="compositionally biased region" description="Basic and acidic residues" evidence="1">
    <location>
        <begin position="365"/>
        <end position="389"/>
    </location>
</feature>
<evidence type="ECO:0000313" key="3">
    <source>
        <dbReference type="Proteomes" id="UP001152888"/>
    </source>
</evidence>
<feature type="compositionally biased region" description="Polar residues" evidence="1">
    <location>
        <begin position="511"/>
        <end position="531"/>
    </location>
</feature>
<feature type="region of interest" description="Disordered" evidence="1">
    <location>
        <begin position="157"/>
        <end position="240"/>
    </location>
</feature>
<organism evidence="2 3">
    <name type="scientific">Acanthoscelides obtectus</name>
    <name type="common">Bean weevil</name>
    <name type="synonym">Bruchus obtectus</name>
    <dbReference type="NCBI Taxonomy" id="200917"/>
    <lineage>
        <taxon>Eukaryota</taxon>
        <taxon>Metazoa</taxon>
        <taxon>Ecdysozoa</taxon>
        <taxon>Arthropoda</taxon>
        <taxon>Hexapoda</taxon>
        <taxon>Insecta</taxon>
        <taxon>Pterygota</taxon>
        <taxon>Neoptera</taxon>
        <taxon>Endopterygota</taxon>
        <taxon>Coleoptera</taxon>
        <taxon>Polyphaga</taxon>
        <taxon>Cucujiformia</taxon>
        <taxon>Chrysomeloidea</taxon>
        <taxon>Chrysomelidae</taxon>
        <taxon>Bruchinae</taxon>
        <taxon>Bruchini</taxon>
        <taxon>Acanthoscelides</taxon>
    </lineage>
</organism>
<feature type="compositionally biased region" description="Polar residues" evidence="1">
    <location>
        <begin position="964"/>
        <end position="987"/>
    </location>
</feature>